<evidence type="ECO:0000256" key="5">
    <source>
        <dbReference type="ARBA" id="ARBA00023002"/>
    </source>
</evidence>
<keyword evidence="6" id="KW-0408">Iron</keyword>
<keyword evidence="5" id="KW-0560">Oxidoreductase</keyword>
<keyword evidence="7" id="KW-0503">Monooxygenase</keyword>
<reference evidence="8 9" key="1">
    <citation type="submission" date="2023-02" db="EMBL/GenBank/DDBJ databases">
        <title>LHISI_Scaffold_Assembly.</title>
        <authorList>
            <person name="Stuart O.P."/>
            <person name="Cleave R."/>
            <person name="Magrath M.J.L."/>
            <person name="Mikheyev A.S."/>
        </authorList>
    </citation>
    <scope>NUCLEOTIDE SEQUENCE [LARGE SCALE GENOMIC DNA]</scope>
    <source>
        <strain evidence="8">Daus_M_001</strain>
        <tissue evidence="8">Leg muscle</tissue>
    </source>
</reference>
<dbReference type="PRINTS" id="PR00463">
    <property type="entry name" value="EP450I"/>
</dbReference>
<dbReference type="InterPro" id="IPR001128">
    <property type="entry name" value="Cyt_P450"/>
</dbReference>
<dbReference type="EMBL" id="JARBHB010000015">
    <property type="protein sequence ID" value="KAJ8867266.1"/>
    <property type="molecule type" value="Genomic_DNA"/>
</dbReference>
<evidence type="ECO:0000313" key="9">
    <source>
        <dbReference type="Proteomes" id="UP001159363"/>
    </source>
</evidence>
<dbReference type="PANTHER" id="PTHR24300">
    <property type="entry name" value="CYTOCHROME P450 508A4-RELATED"/>
    <property type="match status" value="1"/>
</dbReference>
<evidence type="ECO:0000256" key="3">
    <source>
        <dbReference type="ARBA" id="ARBA00022617"/>
    </source>
</evidence>
<dbReference type="SUPFAM" id="SSF48264">
    <property type="entry name" value="Cytochrome P450"/>
    <property type="match status" value="1"/>
</dbReference>
<sequence>MIMVLTGPRWFPVVGNYPLLRRELRHLYYHHLVWSGLAARYGPVVGLRLGRDRIVIVSGYQAIRTVLTHEEFEGRPDGFFFQLRTFGQRLGVVFTDGALWQQQRKFSLKHLRNLGLGKSTMESQIRSEAVELVASLRRKSEGGSVPIFMHDAFDICVLNSLWAMLAGERFSLEDSRLAELLDIVHESFRMLDMSGGLLNQMPFLRFLAPDRCGYRRLVHVLQRLWHFLRETVAEHRASLSLDHSRDLIDSFLQEMEQMKSRPSSTFTEEQLLSLCLDLFMAGSETTSNTLGFASLYMILYPHVQLRVQQEMDAVIGRGHQPTLHDRPRLCYVEAVLMEVQRHGNIVPVAVAHRAMNAADLMGYTIPKVPPSLQMAILT</sequence>
<name>A0ABQ9G720_9NEOP</name>
<keyword evidence="9" id="KW-1185">Reference proteome</keyword>
<accession>A0ABQ9G720</accession>
<evidence type="ECO:0000256" key="4">
    <source>
        <dbReference type="ARBA" id="ARBA00022723"/>
    </source>
</evidence>
<gene>
    <name evidence="8" type="ORF">PR048_031065</name>
</gene>
<evidence type="ECO:0000256" key="6">
    <source>
        <dbReference type="ARBA" id="ARBA00023004"/>
    </source>
</evidence>
<comment type="similarity">
    <text evidence="2">Belongs to the cytochrome P450 family.</text>
</comment>
<comment type="caution">
    <text evidence="8">The sequence shown here is derived from an EMBL/GenBank/DDBJ whole genome shotgun (WGS) entry which is preliminary data.</text>
</comment>
<dbReference type="InterPro" id="IPR036396">
    <property type="entry name" value="Cyt_P450_sf"/>
</dbReference>
<dbReference type="PANTHER" id="PTHR24300:SF376">
    <property type="entry name" value="CYTOCHROME P450 15A1"/>
    <property type="match status" value="1"/>
</dbReference>
<evidence type="ECO:0000256" key="2">
    <source>
        <dbReference type="ARBA" id="ARBA00010617"/>
    </source>
</evidence>
<dbReference type="InterPro" id="IPR002401">
    <property type="entry name" value="Cyt_P450_E_grp-I"/>
</dbReference>
<organism evidence="8 9">
    <name type="scientific">Dryococelus australis</name>
    <dbReference type="NCBI Taxonomy" id="614101"/>
    <lineage>
        <taxon>Eukaryota</taxon>
        <taxon>Metazoa</taxon>
        <taxon>Ecdysozoa</taxon>
        <taxon>Arthropoda</taxon>
        <taxon>Hexapoda</taxon>
        <taxon>Insecta</taxon>
        <taxon>Pterygota</taxon>
        <taxon>Neoptera</taxon>
        <taxon>Polyneoptera</taxon>
        <taxon>Phasmatodea</taxon>
        <taxon>Verophasmatodea</taxon>
        <taxon>Anareolatae</taxon>
        <taxon>Phasmatidae</taxon>
        <taxon>Eurycanthinae</taxon>
        <taxon>Dryococelus</taxon>
    </lineage>
</organism>
<keyword evidence="4" id="KW-0479">Metal-binding</keyword>
<keyword evidence="3" id="KW-0349">Heme</keyword>
<evidence type="ECO:0000256" key="1">
    <source>
        <dbReference type="ARBA" id="ARBA00001971"/>
    </source>
</evidence>
<protein>
    <recommendedName>
        <fullName evidence="10">Cytochrome P450</fullName>
    </recommendedName>
</protein>
<dbReference type="InterPro" id="IPR050182">
    <property type="entry name" value="Cytochrome_P450_fam2"/>
</dbReference>
<dbReference type="Gene3D" id="1.10.630.10">
    <property type="entry name" value="Cytochrome P450"/>
    <property type="match status" value="1"/>
</dbReference>
<dbReference type="Proteomes" id="UP001159363">
    <property type="component" value="Chromosome 14"/>
</dbReference>
<evidence type="ECO:0000313" key="8">
    <source>
        <dbReference type="EMBL" id="KAJ8867266.1"/>
    </source>
</evidence>
<dbReference type="Pfam" id="PF00067">
    <property type="entry name" value="p450"/>
    <property type="match status" value="1"/>
</dbReference>
<evidence type="ECO:0000256" key="7">
    <source>
        <dbReference type="ARBA" id="ARBA00023033"/>
    </source>
</evidence>
<comment type="cofactor">
    <cofactor evidence="1">
        <name>heme</name>
        <dbReference type="ChEBI" id="CHEBI:30413"/>
    </cofactor>
</comment>
<evidence type="ECO:0008006" key="10">
    <source>
        <dbReference type="Google" id="ProtNLM"/>
    </source>
</evidence>
<proteinExistence type="inferred from homology"/>